<keyword evidence="4" id="KW-0067">ATP-binding</keyword>
<name>A0ABS1N925_9ACTN</name>
<keyword evidence="1" id="KW-0808">Transferase</keyword>
<dbReference type="InterPro" id="IPR050267">
    <property type="entry name" value="Anti-sigma-factor_SerPK"/>
</dbReference>
<evidence type="ECO:0000313" key="5">
    <source>
        <dbReference type="Proteomes" id="UP000634229"/>
    </source>
</evidence>
<dbReference type="PANTHER" id="PTHR35526:SF3">
    <property type="entry name" value="ANTI-SIGMA-F FACTOR RSBW"/>
    <property type="match status" value="1"/>
</dbReference>
<dbReference type="Proteomes" id="UP000634229">
    <property type="component" value="Unassembled WGS sequence"/>
</dbReference>
<feature type="region of interest" description="Disordered" evidence="2">
    <location>
        <begin position="210"/>
        <end position="248"/>
    </location>
</feature>
<keyword evidence="5" id="KW-1185">Reference proteome</keyword>
<comment type="caution">
    <text evidence="4">The sequence shown here is derived from an EMBL/GenBank/DDBJ whole genome shotgun (WGS) entry which is preliminary data.</text>
</comment>
<keyword evidence="4" id="KW-0547">Nucleotide-binding</keyword>
<dbReference type="PANTHER" id="PTHR35526">
    <property type="entry name" value="ANTI-SIGMA-F FACTOR RSBW-RELATED"/>
    <property type="match status" value="1"/>
</dbReference>
<evidence type="ECO:0000313" key="4">
    <source>
        <dbReference type="EMBL" id="MBL1096341.1"/>
    </source>
</evidence>
<protein>
    <submittedName>
        <fullName evidence="4">ATP-binding protein</fullName>
    </submittedName>
</protein>
<accession>A0ABS1N925</accession>
<sequence length="261" mass="27723">MPLGLFPLQPIGASIPWRGAKEVSGVALVVARQVPTSSTMAVPHGPAGVRAARQWMRGDLGRTGVSESVIDDAVLILSELLSNAWRHGRPWRSDHGDDTVRAAWSVDEDERLTVEVTDGGGPTRPLPAKPSITARGGRGLNIIRSLADDWGVRDGVGEVTVWALLPVDDGFMKRVTLRADLDPQLTAGPANGLGPELAPDIAPDIAPEIERADLERATDADVAPRADLVPRPAAPGAPQADMDIDPDFDRELGFADLDELA</sequence>
<dbReference type="InterPro" id="IPR036890">
    <property type="entry name" value="HATPase_C_sf"/>
</dbReference>
<dbReference type="EMBL" id="JAERRF010000003">
    <property type="protein sequence ID" value="MBL1096341.1"/>
    <property type="molecule type" value="Genomic_DNA"/>
</dbReference>
<feature type="domain" description="Histidine kinase/HSP90-like ATPase" evidence="3">
    <location>
        <begin position="45"/>
        <end position="159"/>
    </location>
</feature>
<evidence type="ECO:0000256" key="1">
    <source>
        <dbReference type="ARBA" id="ARBA00022527"/>
    </source>
</evidence>
<dbReference type="Gene3D" id="3.30.565.10">
    <property type="entry name" value="Histidine kinase-like ATPase, C-terminal domain"/>
    <property type="match status" value="1"/>
</dbReference>
<keyword evidence="1" id="KW-0418">Kinase</keyword>
<gene>
    <name evidence="4" type="ORF">JK363_06600</name>
</gene>
<proteinExistence type="predicted"/>
<dbReference type="SUPFAM" id="SSF55874">
    <property type="entry name" value="ATPase domain of HSP90 chaperone/DNA topoisomerase II/histidine kinase"/>
    <property type="match status" value="1"/>
</dbReference>
<feature type="compositionally biased region" description="Basic and acidic residues" evidence="2">
    <location>
        <begin position="210"/>
        <end position="224"/>
    </location>
</feature>
<reference evidence="4 5" key="1">
    <citation type="submission" date="2021-01" db="EMBL/GenBank/DDBJ databases">
        <title>WGS of actinomycetes isolated from Thailand.</title>
        <authorList>
            <person name="Thawai C."/>
        </authorList>
    </citation>
    <scope>NUCLEOTIDE SEQUENCE [LARGE SCALE GENOMIC DNA]</scope>
    <source>
        <strain evidence="4 5">CA1R205</strain>
    </source>
</reference>
<evidence type="ECO:0000256" key="2">
    <source>
        <dbReference type="SAM" id="MobiDB-lite"/>
    </source>
</evidence>
<evidence type="ECO:0000259" key="3">
    <source>
        <dbReference type="Pfam" id="PF13581"/>
    </source>
</evidence>
<dbReference type="Pfam" id="PF13581">
    <property type="entry name" value="HATPase_c_2"/>
    <property type="match status" value="1"/>
</dbReference>
<organism evidence="4 5">
    <name type="scientific">Streptomyces coffeae</name>
    <dbReference type="NCBI Taxonomy" id="621382"/>
    <lineage>
        <taxon>Bacteria</taxon>
        <taxon>Bacillati</taxon>
        <taxon>Actinomycetota</taxon>
        <taxon>Actinomycetes</taxon>
        <taxon>Kitasatosporales</taxon>
        <taxon>Streptomycetaceae</taxon>
        <taxon>Streptomyces</taxon>
    </lineage>
</organism>
<dbReference type="CDD" id="cd16936">
    <property type="entry name" value="HATPase_RsbW-like"/>
    <property type="match status" value="1"/>
</dbReference>
<dbReference type="GO" id="GO:0005524">
    <property type="term" value="F:ATP binding"/>
    <property type="evidence" value="ECO:0007669"/>
    <property type="project" value="UniProtKB-KW"/>
</dbReference>
<keyword evidence="1" id="KW-0723">Serine/threonine-protein kinase</keyword>
<dbReference type="InterPro" id="IPR003594">
    <property type="entry name" value="HATPase_dom"/>
</dbReference>